<protein>
    <recommendedName>
        <fullName evidence="2">DDHD domain-containing protein</fullName>
    </recommendedName>
</protein>
<evidence type="ECO:0000313" key="3">
    <source>
        <dbReference type="EMBL" id="KAG2204287.1"/>
    </source>
</evidence>
<feature type="domain" description="DDHD" evidence="2">
    <location>
        <begin position="555"/>
        <end position="842"/>
    </location>
</feature>
<name>A0A8H7R4G4_9FUNG</name>
<feature type="compositionally biased region" description="Basic and acidic residues" evidence="1">
    <location>
        <begin position="310"/>
        <end position="331"/>
    </location>
</feature>
<feature type="compositionally biased region" description="Low complexity" evidence="1">
    <location>
        <begin position="755"/>
        <end position="774"/>
    </location>
</feature>
<keyword evidence="4" id="KW-1185">Reference proteome</keyword>
<dbReference type="GO" id="GO:0005737">
    <property type="term" value="C:cytoplasm"/>
    <property type="evidence" value="ECO:0007669"/>
    <property type="project" value="TreeGrafter"/>
</dbReference>
<dbReference type="InterPro" id="IPR004177">
    <property type="entry name" value="DDHD_dom"/>
</dbReference>
<evidence type="ECO:0000256" key="1">
    <source>
        <dbReference type="SAM" id="MobiDB-lite"/>
    </source>
</evidence>
<evidence type="ECO:0000259" key="2">
    <source>
        <dbReference type="PROSITE" id="PS51043"/>
    </source>
</evidence>
<dbReference type="Pfam" id="PF23463">
    <property type="entry name" value="WWE_2"/>
    <property type="match status" value="1"/>
</dbReference>
<comment type="caution">
    <text evidence="3">The sequence shown here is derived from an EMBL/GenBank/DDBJ whole genome shotgun (WGS) entry which is preliminary data.</text>
</comment>
<dbReference type="SUPFAM" id="SSF53474">
    <property type="entry name" value="alpha/beta-Hydrolases"/>
    <property type="match status" value="1"/>
</dbReference>
<dbReference type="GO" id="GO:0046872">
    <property type="term" value="F:metal ion binding"/>
    <property type="evidence" value="ECO:0007669"/>
    <property type="project" value="InterPro"/>
</dbReference>
<reference evidence="3" key="1">
    <citation type="submission" date="2020-12" db="EMBL/GenBank/DDBJ databases">
        <title>Metabolic potential, ecology and presence of endohyphal bacteria is reflected in genomic diversity of Mucoromycotina.</title>
        <authorList>
            <person name="Muszewska A."/>
            <person name="Okrasinska A."/>
            <person name="Steczkiewicz K."/>
            <person name="Drgas O."/>
            <person name="Orlowska M."/>
            <person name="Perlinska-Lenart U."/>
            <person name="Aleksandrzak-Piekarczyk T."/>
            <person name="Szatraj K."/>
            <person name="Zielenkiewicz U."/>
            <person name="Pilsyk S."/>
            <person name="Malc E."/>
            <person name="Mieczkowski P."/>
            <person name="Kruszewska J.S."/>
            <person name="Biernat P."/>
            <person name="Pawlowska J."/>
        </authorList>
    </citation>
    <scope>NUCLEOTIDE SEQUENCE</scope>
    <source>
        <strain evidence="3">CBS 226.32</strain>
    </source>
</reference>
<sequence length="842" mass="94186">MLEPDSKQKDMTSQRRNPRPLSLIPDLDVPPLIPRWFHAIDNPVIDPISIRRAKSSSTLNKTPIPKSPSTPKLKLSSKWVPFSQRDSAALEKAYKDHDVRAKVPVNEDHLFEVDVTQRTITPVYWEGPSYEVRRATWFMQSDGWVPCEENIAEQIELGYYKHKPYLSTNTTATTSITTNEDEAAQSVPTAKDTISPTTTTATTAPASASESAVEEKKLEISLSQKSVDKQWNLLGPYLGQYIIYTGENHAWLLSNSTSSKFAKSIITRLTNKQNLGGTRLIRGYPAVEELTKKSKTSSTSSKSAAPTAVDEDKIDSSSDEEMNIKEDDKQQMEANEAEDYDNENSEEEVRKIDHLMFVIHGVGQKMSERTGQTFVHDVNVMRKTLKLTYPAAMSTTNTPNRTNGIQVLPIMWRQEIKFGMAADDEEGFEADLGTLGVEDGCPTLDELTLDGVPNIRTVVSDVLMDVPLYMTPRYRELMTKIIAKEINRVYRLFGNRNPEFFEKGKVSIFGHSLGSLLAFDMLTLQPTTPPEQLKQPLEEHPIPNTKDKDRKLPPLVFPVQNFFAAGSPLGVILLLRGFKIASRKSLTDAHAALSDVKSPSPTSINFCYPAVENLYNIFHKADPVAYRLEPLIARHYTAKMKPEPIPYMKGGLKGVIDASFNVGSGIANRAGAMYESFKMGLTTNLFMRGLGLSRQQIYEDTHPVEDDLVYQHDSDDGGSTVKEEQEDIAINRLTRIRSNSDPAHAFSKTDFRYKNNNSSSSSSSIKGKSSIRKSPPIPLPTSNATPYSQGAQKLKMLNTTGRVDYCIQEGLLENPYLSAFSAHMQYWQDLDVAAFLIKQIYK</sequence>
<feature type="region of interest" description="Disordered" evidence="1">
    <location>
        <begin position="747"/>
        <end position="786"/>
    </location>
</feature>
<dbReference type="InterPro" id="IPR029058">
    <property type="entry name" value="AB_hydrolase_fold"/>
</dbReference>
<dbReference type="SMART" id="SM01127">
    <property type="entry name" value="DDHD"/>
    <property type="match status" value="1"/>
</dbReference>
<dbReference type="InterPro" id="IPR057826">
    <property type="entry name" value="WWE_C20G8.02"/>
</dbReference>
<gene>
    <name evidence="3" type="ORF">INT46_004545</name>
</gene>
<feature type="region of interest" description="Disordered" evidence="1">
    <location>
        <begin position="290"/>
        <end position="347"/>
    </location>
</feature>
<accession>A0A8H7R4G4</accession>
<dbReference type="AlphaFoldDB" id="A0A8H7R4G4"/>
<dbReference type="PROSITE" id="PS51043">
    <property type="entry name" value="DDHD"/>
    <property type="match status" value="1"/>
</dbReference>
<feature type="compositionally biased region" description="Low complexity" evidence="1">
    <location>
        <begin position="188"/>
        <end position="210"/>
    </location>
</feature>
<dbReference type="PANTHER" id="PTHR23509">
    <property type="entry name" value="PA-PL1 PHOSPHOLIPASE FAMILY"/>
    <property type="match status" value="1"/>
</dbReference>
<dbReference type="Pfam" id="PF23465">
    <property type="entry name" value="DUF7131"/>
    <property type="match status" value="1"/>
</dbReference>
<dbReference type="Pfam" id="PF02862">
    <property type="entry name" value="DDHD"/>
    <property type="match status" value="1"/>
</dbReference>
<dbReference type="InterPro" id="IPR058055">
    <property type="entry name" value="PA-PLA1"/>
</dbReference>
<dbReference type="InterPro" id="IPR055555">
    <property type="entry name" value="PA-PLA1_DUF7131"/>
</dbReference>
<feature type="compositionally biased region" description="Acidic residues" evidence="1">
    <location>
        <begin position="335"/>
        <end position="346"/>
    </location>
</feature>
<dbReference type="PANTHER" id="PTHR23509:SF10">
    <property type="entry name" value="LD21067P"/>
    <property type="match status" value="1"/>
</dbReference>
<feature type="region of interest" description="Disordered" evidence="1">
    <location>
        <begin position="179"/>
        <end position="210"/>
    </location>
</feature>
<feature type="compositionally biased region" description="Basic and acidic residues" evidence="1">
    <location>
        <begin position="1"/>
        <end position="13"/>
    </location>
</feature>
<dbReference type="GO" id="GO:0004620">
    <property type="term" value="F:phospholipase activity"/>
    <property type="evidence" value="ECO:0007669"/>
    <property type="project" value="TreeGrafter"/>
</dbReference>
<proteinExistence type="predicted"/>
<organism evidence="3 4">
    <name type="scientific">Mucor plumbeus</name>
    <dbReference type="NCBI Taxonomy" id="97098"/>
    <lineage>
        <taxon>Eukaryota</taxon>
        <taxon>Fungi</taxon>
        <taxon>Fungi incertae sedis</taxon>
        <taxon>Mucoromycota</taxon>
        <taxon>Mucoromycotina</taxon>
        <taxon>Mucoromycetes</taxon>
        <taxon>Mucorales</taxon>
        <taxon>Mucorineae</taxon>
        <taxon>Mucoraceae</taxon>
        <taxon>Mucor</taxon>
    </lineage>
</organism>
<evidence type="ECO:0000313" key="4">
    <source>
        <dbReference type="Proteomes" id="UP000650833"/>
    </source>
</evidence>
<feature type="region of interest" description="Disordered" evidence="1">
    <location>
        <begin position="1"/>
        <end position="24"/>
    </location>
</feature>
<dbReference type="Proteomes" id="UP000650833">
    <property type="component" value="Unassembled WGS sequence"/>
</dbReference>
<dbReference type="OrthoDB" id="431378at2759"/>
<dbReference type="EMBL" id="JAEPRC010000201">
    <property type="protein sequence ID" value="KAG2204287.1"/>
    <property type="molecule type" value="Genomic_DNA"/>
</dbReference>